<protein>
    <submittedName>
        <fullName evidence="1">Uncharacterized protein</fullName>
    </submittedName>
</protein>
<dbReference type="AlphaFoldDB" id="A0A557SQ50"/>
<evidence type="ECO:0000313" key="1">
    <source>
        <dbReference type="EMBL" id="TVO79526.1"/>
    </source>
</evidence>
<dbReference type="Proteomes" id="UP000318349">
    <property type="component" value="Unassembled WGS sequence"/>
</dbReference>
<proteinExistence type="predicted"/>
<reference evidence="1 2" key="1">
    <citation type="submission" date="2019-07" db="EMBL/GenBank/DDBJ databases">
        <title>The pathways for chlorine oxyanion respiration interact through the shared metabolite chlorate.</title>
        <authorList>
            <person name="Barnum T.P."/>
            <person name="Cheng Y."/>
            <person name="Hill K.A."/>
            <person name="Lucas L.N."/>
            <person name="Carlson H.K."/>
            <person name="Coates J.D."/>
        </authorList>
    </citation>
    <scope>NUCLEOTIDE SEQUENCE [LARGE SCALE GENOMIC DNA]</scope>
    <source>
        <strain evidence="1 2">SFB-1</strain>
    </source>
</reference>
<evidence type="ECO:0000313" key="2">
    <source>
        <dbReference type="Proteomes" id="UP000318349"/>
    </source>
</evidence>
<organism evidence="1 2">
    <name type="scientific">Denitromonas halophila</name>
    <dbReference type="NCBI Taxonomy" id="1629404"/>
    <lineage>
        <taxon>Bacteria</taxon>
        <taxon>Pseudomonadati</taxon>
        <taxon>Pseudomonadota</taxon>
        <taxon>Betaproteobacteria</taxon>
        <taxon>Rhodocyclales</taxon>
        <taxon>Zoogloeaceae</taxon>
        <taxon>Denitromonas</taxon>
    </lineage>
</organism>
<comment type="caution">
    <text evidence="1">The sequence shown here is derived from an EMBL/GenBank/DDBJ whole genome shotgun (WGS) entry which is preliminary data.</text>
</comment>
<dbReference type="EMBL" id="VMNI01000002">
    <property type="protein sequence ID" value="TVO79526.1"/>
    <property type="molecule type" value="Genomic_DNA"/>
</dbReference>
<sequence>MIDEEFIAKRTQHHPISGAARVAIDAALCALAHSEKEASVTIQKRTGRDGWVFVVTGGHLEATP</sequence>
<gene>
    <name evidence="1" type="ORF">FHP89_01885</name>
</gene>
<accession>A0A557SQ50</accession>
<name>A0A557SQ50_9RHOO</name>